<evidence type="ECO:0000256" key="1">
    <source>
        <dbReference type="ARBA" id="ARBA00001286"/>
    </source>
</evidence>
<keyword evidence="2 8" id="KW-0963">Cytoplasm</keyword>
<dbReference type="InterPro" id="IPR023546">
    <property type="entry name" value="MGMT"/>
</dbReference>
<dbReference type="InterPro" id="IPR001497">
    <property type="entry name" value="MethylDNA_cys_MeTrfase_AS"/>
</dbReference>
<comment type="catalytic activity">
    <reaction evidence="7 8">
        <text>a 6-O-methyl-2'-deoxyguanosine in DNA + L-cysteinyl-[protein] = S-methyl-L-cysteinyl-[protein] + a 2'-deoxyguanosine in DNA</text>
        <dbReference type="Rhea" id="RHEA:24000"/>
        <dbReference type="Rhea" id="RHEA-COMP:10131"/>
        <dbReference type="Rhea" id="RHEA-COMP:10132"/>
        <dbReference type="Rhea" id="RHEA-COMP:11367"/>
        <dbReference type="Rhea" id="RHEA-COMP:11368"/>
        <dbReference type="ChEBI" id="CHEBI:29950"/>
        <dbReference type="ChEBI" id="CHEBI:82612"/>
        <dbReference type="ChEBI" id="CHEBI:85445"/>
        <dbReference type="ChEBI" id="CHEBI:85448"/>
        <dbReference type="EC" id="2.1.1.63"/>
    </reaction>
</comment>
<name>A0ABV2JGN9_9STRE</name>
<organism evidence="11 12">
    <name type="scientific">Streptococcus porcorum</name>
    <dbReference type="NCBI Taxonomy" id="701526"/>
    <lineage>
        <taxon>Bacteria</taxon>
        <taxon>Bacillati</taxon>
        <taxon>Bacillota</taxon>
        <taxon>Bacilli</taxon>
        <taxon>Lactobacillales</taxon>
        <taxon>Streptococcaceae</taxon>
        <taxon>Streptococcus</taxon>
    </lineage>
</organism>
<dbReference type="CDD" id="cd06445">
    <property type="entry name" value="ATase"/>
    <property type="match status" value="1"/>
</dbReference>
<sequence>MTLYKQVYTSPLGKLSLVASDTALRGIWFEDQKYFERGLEKRPLLETHPILEETKRLLDRYFQGEAIVYTDLPLSPLGTPFQQKVWSVLLMIPFGEVITYGDLAKELDCASAQAVGNAVGKNPISLLIPCHRVLSRDGKLIGYAGGLDRKSWLLNHEAQIKEKSC</sequence>
<dbReference type="PANTHER" id="PTHR10815:SF5">
    <property type="entry name" value="METHYLATED-DNA--PROTEIN-CYSTEINE METHYLTRANSFERASE"/>
    <property type="match status" value="1"/>
</dbReference>
<feature type="domain" description="Methylguanine DNA methyltransferase ribonuclease-like" evidence="10">
    <location>
        <begin position="3"/>
        <end position="75"/>
    </location>
</feature>
<keyword evidence="12" id="KW-1185">Reference proteome</keyword>
<dbReference type="SUPFAM" id="SSF53155">
    <property type="entry name" value="Methylated DNA-protein cysteine methyltransferase domain"/>
    <property type="match status" value="1"/>
</dbReference>
<keyword evidence="6 8" id="KW-0234">DNA repair</keyword>
<evidence type="ECO:0000313" key="11">
    <source>
        <dbReference type="EMBL" id="MET3634929.1"/>
    </source>
</evidence>
<dbReference type="Proteomes" id="UP001549037">
    <property type="component" value="Unassembled WGS sequence"/>
</dbReference>
<dbReference type="InterPro" id="IPR036631">
    <property type="entry name" value="MGMT_N_sf"/>
</dbReference>
<comment type="function">
    <text evidence="8">Involved in the cellular defense against the biological effects of O6-methylguanine (O6-MeG) and O4-methylthymine (O4-MeT) in DNA. Repairs the methylated nucleobase in DNA by stoichiometrically transferring the methyl group to a cysteine residue in the enzyme. This is a suicide reaction: the enzyme is irreversibly inactivated.</text>
</comment>
<dbReference type="EC" id="2.1.1.63" evidence="8"/>
<evidence type="ECO:0000313" key="12">
    <source>
        <dbReference type="Proteomes" id="UP001549037"/>
    </source>
</evidence>
<evidence type="ECO:0000256" key="5">
    <source>
        <dbReference type="ARBA" id="ARBA00022763"/>
    </source>
</evidence>
<gene>
    <name evidence="11" type="ORF">ABID28_001590</name>
</gene>
<dbReference type="RefSeq" id="WP_354369658.1">
    <property type="nucleotide sequence ID" value="NZ_JBEPLN010000031.1"/>
</dbReference>
<evidence type="ECO:0000256" key="7">
    <source>
        <dbReference type="ARBA" id="ARBA00049348"/>
    </source>
</evidence>
<evidence type="ECO:0000256" key="8">
    <source>
        <dbReference type="HAMAP-Rule" id="MF_00772"/>
    </source>
</evidence>
<comment type="caution">
    <text evidence="11">The sequence shown here is derived from an EMBL/GenBank/DDBJ whole genome shotgun (WGS) entry which is preliminary data.</text>
</comment>
<evidence type="ECO:0000256" key="6">
    <source>
        <dbReference type="ARBA" id="ARBA00023204"/>
    </source>
</evidence>
<accession>A0ABV2JGN9</accession>
<dbReference type="Gene3D" id="3.30.160.70">
    <property type="entry name" value="Methylated DNA-protein cysteine methyltransferase domain"/>
    <property type="match status" value="1"/>
</dbReference>
<dbReference type="InterPro" id="IPR036388">
    <property type="entry name" value="WH-like_DNA-bd_sf"/>
</dbReference>
<evidence type="ECO:0000256" key="4">
    <source>
        <dbReference type="ARBA" id="ARBA00022679"/>
    </source>
</evidence>
<proteinExistence type="inferred from homology"/>
<protein>
    <recommendedName>
        <fullName evidence="8">Methylated-DNA--protein-cysteine methyltransferase</fullName>
        <ecNumber evidence="8">2.1.1.63</ecNumber>
    </recommendedName>
    <alternativeName>
        <fullName evidence="8">6-O-methylguanine-DNA methyltransferase</fullName>
        <shortName evidence="8">MGMT</shortName>
    </alternativeName>
    <alternativeName>
        <fullName evidence="8">O-6-methylguanine-DNA-alkyltransferase</fullName>
    </alternativeName>
</protein>
<keyword evidence="5 8" id="KW-0227">DNA damage</keyword>
<feature type="active site" description="Nucleophile; methyl group acceptor" evidence="8">
    <location>
        <position position="130"/>
    </location>
</feature>
<dbReference type="NCBIfam" id="TIGR00589">
    <property type="entry name" value="ogt"/>
    <property type="match status" value="1"/>
</dbReference>
<dbReference type="InterPro" id="IPR036217">
    <property type="entry name" value="MethylDNA_cys_MeTrfase_DNAb"/>
</dbReference>
<dbReference type="Pfam" id="PF01035">
    <property type="entry name" value="DNA_binding_1"/>
    <property type="match status" value="1"/>
</dbReference>
<dbReference type="HAMAP" id="MF_00772">
    <property type="entry name" value="OGT"/>
    <property type="match status" value="1"/>
</dbReference>
<comment type="miscellaneous">
    <text evidence="8">This enzyme catalyzes only one turnover and therefore is not strictly catalytic. According to one definition, an enzyme is a biocatalyst that acts repeatedly and over many reaction cycles.</text>
</comment>
<reference evidence="11 12" key="1">
    <citation type="submission" date="2024-06" db="EMBL/GenBank/DDBJ databases">
        <title>Genomic Encyclopedia of Type Strains, Phase IV (KMG-IV): sequencing the most valuable type-strain genomes for metagenomic binning, comparative biology and taxonomic classification.</title>
        <authorList>
            <person name="Goeker M."/>
        </authorList>
    </citation>
    <scope>NUCLEOTIDE SEQUENCE [LARGE SCALE GENOMIC DNA]</scope>
    <source>
        <strain evidence="11 12">DSM 28302</strain>
    </source>
</reference>
<dbReference type="PANTHER" id="PTHR10815">
    <property type="entry name" value="METHYLATED-DNA--PROTEIN-CYSTEINE METHYLTRANSFERASE"/>
    <property type="match status" value="1"/>
</dbReference>
<dbReference type="PROSITE" id="PS00374">
    <property type="entry name" value="MGMT"/>
    <property type="match status" value="1"/>
</dbReference>
<dbReference type="Gene3D" id="1.10.10.10">
    <property type="entry name" value="Winged helix-like DNA-binding domain superfamily/Winged helix DNA-binding domain"/>
    <property type="match status" value="1"/>
</dbReference>
<comment type="similarity">
    <text evidence="8">Belongs to the MGMT family.</text>
</comment>
<comment type="catalytic activity">
    <reaction evidence="1 8">
        <text>a 4-O-methyl-thymidine in DNA + L-cysteinyl-[protein] = a thymidine in DNA + S-methyl-L-cysteinyl-[protein]</text>
        <dbReference type="Rhea" id="RHEA:53428"/>
        <dbReference type="Rhea" id="RHEA-COMP:10131"/>
        <dbReference type="Rhea" id="RHEA-COMP:10132"/>
        <dbReference type="Rhea" id="RHEA-COMP:13555"/>
        <dbReference type="Rhea" id="RHEA-COMP:13556"/>
        <dbReference type="ChEBI" id="CHEBI:29950"/>
        <dbReference type="ChEBI" id="CHEBI:82612"/>
        <dbReference type="ChEBI" id="CHEBI:137386"/>
        <dbReference type="ChEBI" id="CHEBI:137387"/>
        <dbReference type="EC" id="2.1.1.63"/>
    </reaction>
</comment>
<dbReference type="GO" id="GO:0032259">
    <property type="term" value="P:methylation"/>
    <property type="evidence" value="ECO:0007669"/>
    <property type="project" value="UniProtKB-KW"/>
</dbReference>
<evidence type="ECO:0000256" key="3">
    <source>
        <dbReference type="ARBA" id="ARBA00022603"/>
    </source>
</evidence>
<keyword evidence="3 8" id="KW-0489">Methyltransferase</keyword>
<evidence type="ECO:0000259" key="9">
    <source>
        <dbReference type="Pfam" id="PF01035"/>
    </source>
</evidence>
<dbReference type="EMBL" id="JBEPLN010000031">
    <property type="protein sequence ID" value="MET3634929.1"/>
    <property type="molecule type" value="Genomic_DNA"/>
</dbReference>
<dbReference type="Pfam" id="PF02870">
    <property type="entry name" value="Methyltransf_1N"/>
    <property type="match status" value="1"/>
</dbReference>
<evidence type="ECO:0000256" key="2">
    <source>
        <dbReference type="ARBA" id="ARBA00022490"/>
    </source>
</evidence>
<keyword evidence="4 8" id="KW-0808">Transferase</keyword>
<feature type="domain" description="Methylated-DNA-[protein]-cysteine S-methyltransferase DNA binding" evidence="9">
    <location>
        <begin position="80"/>
        <end position="158"/>
    </location>
</feature>
<dbReference type="InterPro" id="IPR008332">
    <property type="entry name" value="MethylG_MeTrfase_N"/>
</dbReference>
<evidence type="ECO:0000259" key="10">
    <source>
        <dbReference type="Pfam" id="PF02870"/>
    </source>
</evidence>
<dbReference type="InterPro" id="IPR014048">
    <property type="entry name" value="MethylDNA_cys_MeTrfase_DNA-bd"/>
</dbReference>
<dbReference type="SUPFAM" id="SSF46767">
    <property type="entry name" value="Methylated DNA-protein cysteine methyltransferase, C-terminal domain"/>
    <property type="match status" value="1"/>
</dbReference>
<dbReference type="GO" id="GO:0003908">
    <property type="term" value="F:methylated-DNA-[protein]-cysteine S-methyltransferase activity"/>
    <property type="evidence" value="ECO:0007669"/>
    <property type="project" value="UniProtKB-EC"/>
</dbReference>
<comment type="subcellular location">
    <subcellularLocation>
        <location evidence="8">Cytoplasm</location>
    </subcellularLocation>
</comment>